<evidence type="ECO:0000313" key="3">
    <source>
        <dbReference type="Proteomes" id="UP001596417"/>
    </source>
</evidence>
<feature type="region of interest" description="Disordered" evidence="1">
    <location>
        <begin position="31"/>
        <end position="53"/>
    </location>
</feature>
<gene>
    <name evidence="2" type="ORF">ACFQL7_14030</name>
</gene>
<evidence type="ECO:0000313" key="2">
    <source>
        <dbReference type="EMBL" id="MFC7190840.1"/>
    </source>
</evidence>
<comment type="caution">
    <text evidence="2">The sequence shown here is derived from an EMBL/GenBank/DDBJ whole genome shotgun (WGS) entry which is preliminary data.</text>
</comment>
<accession>A0ABD5YTK7</accession>
<reference evidence="2 3" key="1">
    <citation type="journal article" date="2019" name="Int. J. Syst. Evol. Microbiol.">
        <title>The Global Catalogue of Microorganisms (GCM) 10K type strain sequencing project: providing services to taxonomists for standard genome sequencing and annotation.</title>
        <authorList>
            <consortium name="The Broad Institute Genomics Platform"/>
            <consortium name="The Broad Institute Genome Sequencing Center for Infectious Disease"/>
            <person name="Wu L."/>
            <person name="Ma J."/>
        </authorList>
    </citation>
    <scope>NUCLEOTIDE SEQUENCE [LARGE SCALE GENOMIC DNA]</scope>
    <source>
        <strain evidence="2 3">RDMS1</strain>
    </source>
</reference>
<organism evidence="2 3">
    <name type="scientific">Halocatena marina</name>
    <dbReference type="NCBI Taxonomy" id="2934937"/>
    <lineage>
        <taxon>Archaea</taxon>
        <taxon>Methanobacteriati</taxon>
        <taxon>Methanobacteriota</taxon>
        <taxon>Stenosarchaea group</taxon>
        <taxon>Halobacteria</taxon>
        <taxon>Halobacteriales</taxon>
        <taxon>Natronomonadaceae</taxon>
        <taxon>Halocatena</taxon>
    </lineage>
</organism>
<feature type="compositionally biased region" description="Polar residues" evidence="1">
    <location>
        <begin position="38"/>
        <end position="53"/>
    </location>
</feature>
<protein>
    <submittedName>
        <fullName evidence="2">Uncharacterized protein</fullName>
    </submittedName>
</protein>
<dbReference type="Proteomes" id="UP001596417">
    <property type="component" value="Unassembled WGS sequence"/>
</dbReference>
<proteinExistence type="predicted"/>
<keyword evidence="3" id="KW-1185">Reference proteome</keyword>
<dbReference type="RefSeq" id="WP_390206602.1">
    <property type="nucleotide sequence ID" value="NZ_JBHSZC010000001.1"/>
</dbReference>
<sequence length="83" mass="8886">MKRLLAIVGCLVLLTVSAGCTSMTGMDFGGGEKEKRTYSSTGIPMQTPHSHSTLTSISRCTKSISDSSMYTLTTHLVRSDLSI</sequence>
<dbReference type="EMBL" id="JBHTAX010000001">
    <property type="protein sequence ID" value="MFC7190840.1"/>
    <property type="molecule type" value="Genomic_DNA"/>
</dbReference>
<evidence type="ECO:0000256" key="1">
    <source>
        <dbReference type="SAM" id="MobiDB-lite"/>
    </source>
</evidence>
<dbReference type="AlphaFoldDB" id="A0ABD5YTK7"/>
<name>A0ABD5YTK7_9EURY</name>
<dbReference type="PROSITE" id="PS51257">
    <property type="entry name" value="PROKAR_LIPOPROTEIN"/>
    <property type="match status" value="1"/>
</dbReference>